<feature type="compositionally biased region" description="Polar residues" evidence="1">
    <location>
        <begin position="156"/>
        <end position="166"/>
    </location>
</feature>
<organism evidence="2 3">
    <name type="scientific">Sodiomyces alkalinus (strain CBS 110278 / VKM F-3762 / F11)</name>
    <name type="common">Alkaliphilic filamentous fungus</name>
    <dbReference type="NCBI Taxonomy" id="1314773"/>
    <lineage>
        <taxon>Eukaryota</taxon>
        <taxon>Fungi</taxon>
        <taxon>Dikarya</taxon>
        <taxon>Ascomycota</taxon>
        <taxon>Pezizomycotina</taxon>
        <taxon>Sordariomycetes</taxon>
        <taxon>Hypocreomycetidae</taxon>
        <taxon>Glomerellales</taxon>
        <taxon>Plectosphaerellaceae</taxon>
        <taxon>Sodiomyces</taxon>
    </lineage>
</organism>
<dbReference type="RefSeq" id="XP_028466459.1">
    <property type="nucleotide sequence ID" value="XM_028614204.1"/>
</dbReference>
<feature type="compositionally biased region" description="Polar residues" evidence="1">
    <location>
        <begin position="366"/>
        <end position="379"/>
    </location>
</feature>
<dbReference type="GeneID" id="39582682"/>
<feature type="compositionally biased region" description="Polar residues" evidence="1">
    <location>
        <begin position="124"/>
        <end position="136"/>
    </location>
</feature>
<feature type="compositionally biased region" description="Basic and acidic residues" evidence="1">
    <location>
        <begin position="198"/>
        <end position="218"/>
    </location>
</feature>
<keyword evidence="3" id="KW-1185">Reference proteome</keyword>
<feature type="region of interest" description="Disordered" evidence="1">
    <location>
        <begin position="76"/>
        <end position="96"/>
    </location>
</feature>
<dbReference type="Proteomes" id="UP000272025">
    <property type="component" value="Unassembled WGS sequence"/>
</dbReference>
<evidence type="ECO:0000256" key="1">
    <source>
        <dbReference type="SAM" id="MobiDB-lite"/>
    </source>
</evidence>
<reference evidence="2 3" key="1">
    <citation type="journal article" date="2018" name="Mol. Ecol.">
        <title>The obligate alkalophilic soda-lake fungus Sodiomyces alkalinus has shifted to a protein diet.</title>
        <authorList>
            <person name="Grum-Grzhimaylo A.A."/>
            <person name="Falkoski D.L."/>
            <person name="van den Heuvel J."/>
            <person name="Valero-Jimenez C.A."/>
            <person name="Min B."/>
            <person name="Choi I.G."/>
            <person name="Lipzen A."/>
            <person name="Daum C.G."/>
            <person name="Aanen D.K."/>
            <person name="Tsang A."/>
            <person name="Henrissat B."/>
            <person name="Bilanenko E.N."/>
            <person name="de Vries R.P."/>
            <person name="van Kan J.A.L."/>
            <person name="Grigoriev I.V."/>
            <person name="Debets A.J.M."/>
        </authorList>
    </citation>
    <scope>NUCLEOTIDE SEQUENCE [LARGE SCALE GENOMIC DNA]</scope>
    <source>
        <strain evidence="2 3">F11</strain>
    </source>
</reference>
<protein>
    <submittedName>
        <fullName evidence="2">Uncharacterized protein</fullName>
    </submittedName>
</protein>
<dbReference type="OrthoDB" id="3926760at2759"/>
<gene>
    <name evidence="2" type="ORF">SODALDRAFT_359757</name>
</gene>
<sequence length="404" mass="43959">MPPVINHAALASAGAVAVSVAVAAAIALYESPEFRRLSEDVRRRIAIALQSLSEGIEHPGRQPRFNRPEDAEGFYESSRDVGAEAGVDADEESRRRQREELMYWNAVRLEKQDPEKKEAEGLSASPSERPTHTRGSSFDDFLRQDENGEKGAFVFNTGTDARSNGDNLLRNRNRHEGLRSLNPNPDVYANPFADENQIDLHELPTDTNRHDTAPRDDEGMSDIYSATTRGREDTPQDTATLASPHQPPDVIEVEDRSTTWSQSERSVTLDGELGPDEYMTAGQDDRGQDEAYSSIQAWAQGSATTSFYSPLPMSPAPPESEPERISEGMATPTDSVSLAGTGEDIANDAASSRAGETGRDYDVLSESDTGMMTPSSWSEVGSVISEAESEADSHPARNAPMPAS</sequence>
<feature type="compositionally biased region" description="Polar residues" evidence="1">
    <location>
        <begin position="291"/>
        <end position="308"/>
    </location>
</feature>
<feature type="region of interest" description="Disordered" evidence="1">
    <location>
        <begin position="112"/>
        <end position="404"/>
    </location>
</feature>
<proteinExistence type="predicted"/>
<evidence type="ECO:0000313" key="3">
    <source>
        <dbReference type="Proteomes" id="UP000272025"/>
    </source>
</evidence>
<dbReference type="EMBL" id="ML119055">
    <property type="protein sequence ID" value="ROT38653.1"/>
    <property type="molecule type" value="Genomic_DNA"/>
</dbReference>
<dbReference type="STRING" id="1314773.A0A3N2PVX6"/>
<evidence type="ECO:0000313" key="2">
    <source>
        <dbReference type="EMBL" id="ROT38653.1"/>
    </source>
</evidence>
<feature type="compositionally biased region" description="Basic and acidic residues" evidence="1">
    <location>
        <begin position="140"/>
        <end position="149"/>
    </location>
</feature>
<name>A0A3N2PVX6_SODAK</name>
<dbReference type="AlphaFoldDB" id="A0A3N2PVX6"/>
<accession>A0A3N2PVX6</accession>